<accession>A0A250XLH2</accession>
<reference evidence="2 3" key="1">
    <citation type="submission" date="2017-08" db="EMBL/GenBank/DDBJ databases">
        <title>Acidophilic green algal genome provides insights into adaptation to an acidic environment.</title>
        <authorList>
            <person name="Hirooka S."/>
            <person name="Hirose Y."/>
            <person name="Kanesaki Y."/>
            <person name="Higuchi S."/>
            <person name="Fujiwara T."/>
            <person name="Onuma R."/>
            <person name="Era A."/>
            <person name="Ohbayashi R."/>
            <person name="Uzuka A."/>
            <person name="Nozaki H."/>
            <person name="Yoshikawa H."/>
            <person name="Miyagishima S.Y."/>
        </authorList>
    </citation>
    <scope>NUCLEOTIDE SEQUENCE [LARGE SCALE GENOMIC DNA]</scope>
    <source>
        <strain evidence="2 3">NIES-2499</strain>
    </source>
</reference>
<dbReference type="Proteomes" id="UP000232323">
    <property type="component" value="Unassembled WGS sequence"/>
</dbReference>
<evidence type="ECO:0000256" key="1">
    <source>
        <dbReference type="SAM" id="MobiDB-lite"/>
    </source>
</evidence>
<feature type="compositionally biased region" description="Polar residues" evidence="1">
    <location>
        <begin position="204"/>
        <end position="213"/>
    </location>
</feature>
<sequence>MAKLESKYRLCKYPAFGDSSLLSPFSEERMISMYRVLLTGRPRYEAKGSLPSKKLNSATLSRFQMGNVATKTARRKLGDAIQEKVFQRSLPEPMTSEQIAVMNKLTEREQERMKDLPSLEEINSKDASLGQLLDKLSASISGRRIDVSRGQDQRDMLASPSTSTSDSVDTPSHGSMPGDMRPLPSHRGATAAAAQHPTASPASGTGQRTAWGS</sequence>
<feature type="compositionally biased region" description="Low complexity" evidence="1">
    <location>
        <begin position="189"/>
        <end position="203"/>
    </location>
</feature>
<feature type="compositionally biased region" description="Low complexity" evidence="1">
    <location>
        <begin position="159"/>
        <end position="172"/>
    </location>
</feature>
<feature type="compositionally biased region" description="Basic and acidic residues" evidence="1">
    <location>
        <begin position="144"/>
        <end position="155"/>
    </location>
</feature>
<organism evidence="2 3">
    <name type="scientific">Chlamydomonas eustigma</name>
    <dbReference type="NCBI Taxonomy" id="1157962"/>
    <lineage>
        <taxon>Eukaryota</taxon>
        <taxon>Viridiplantae</taxon>
        <taxon>Chlorophyta</taxon>
        <taxon>core chlorophytes</taxon>
        <taxon>Chlorophyceae</taxon>
        <taxon>CS clade</taxon>
        <taxon>Chlamydomonadales</taxon>
        <taxon>Chlamydomonadaceae</taxon>
        <taxon>Chlamydomonas</taxon>
    </lineage>
</organism>
<name>A0A250XLH2_9CHLO</name>
<dbReference type="OrthoDB" id="535705at2759"/>
<gene>
    <name evidence="2" type="ORF">CEUSTIGMA_g11379.t1</name>
</gene>
<evidence type="ECO:0000313" key="2">
    <source>
        <dbReference type="EMBL" id="GAX83955.1"/>
    </source>
</evidence>
<comment type="caution">
    <text evidence="2">The sequence shown here is derived from an EMBL/GenBank/DDBJ whole genome shotgun (WGS) entry which is preliminary data.</text>
</comment>
<dbReference type="EMBL" id="BEGY01000112">
    <property type="protein sequence ID" value="GAX83955.1"/>
    <property type="molecule type" value="Genomic_DNA"/>
</dbReference>
<keyword evidence="3" id="KW-1185">Reference proteome</keyword>
<proteinExistence type="predicted"/>
<feature type="region of interest" description="Disordered" evidence="1">
    <location>
        <begin position="144"/>
        <end position="213"/>
    </location>
</feature>
<protein>
    <submittedName>
        <fullName evidence="2">Uncharacterized protein</fullName>
    </submittedName>
</protein>
<evidence type="ECO:0000313" key="3">
    <source>
        <dbReference type="Proteomes" id="UP000232323"/>
    </source>
</evidence>
<dbReference type="AlphaFoldDB" id="A0A250XLH2"/>